<dbReference type="Pfam" id="PF04956">
    <property type="entry name" value="TrbC"/>
    <property type="match status" value="1"/>
</dbReference>
<evidence type="ECO:0000256" key="1">
    <source>
        <dbReference type="SAM" id="Phobius"/>
    </source>
</evidence>
<protein>
    <submittedName>
        <fullName evidence="2">TrbC/VIRB2 family</fullName>
    </submittedName>
</protein>
<feature type="transmembrane region" description="Helical" evidence="1">
    <location>
        <begin position="57"/>
        <end position="77"/>
    </location>
</feature>
<dbReference type="EMBL" id="CYTV01000003">
    <property type="protein sequence ID" value="CUI59693.1"/>
    <property type="molecule type" value="Genomic_DNA"/>
</dbReference>
<evidence type="ECO:0000313" key="2">
    <source>
        <dbReference type="EMBL" id="CUI59693.1"/>
    </source>
</evidence>
<dbReference type="Proteomes" id="UP000053096">
    <property type="component" value="Unassembled WGS sequence"/>
</dbReference>
<gene>
    <name evidence="2" type="ORF">ERS370011_01301</name>
</gene>
<keyword evidence="1" id="KW-1133">Transmembrane helix</keyword>
<keyword evidence="1" id="KW-0812">Transmembrane</keyword>
<dbReference type="AlphaFoldDB" id="A0A0M7DZY6"/>
<organism evidence="2 3">
    <name type="scientific">Bordetella pseudohinzii</name>
    <dbReference type="NCBI Taxonomy" id="1331258"/>
    <lineage>
        <taxon>Bacteria</taxon>
        <taxon>Pseudomonadati</taxon>
        <taxon>Pseudomonadota</taxon>
        <taxon>Betaproteobacteria</taxon>
        <taxon>Burkholderiales</taxon>
        <taxon>Alcaligenaceae</taxon>
        <taxon>Bordetella</taxon>
    </lineage>
</organism>
<evidence type="ECO:0000313" key="3">
    <source>
        <dbReference type="Proteomes" id="UP000053096"/>
    </source>
</evidence>
<reference evidence="2 3" key="1">
    <citation type="submission" date="2015-09" db="EMBL/GenBank/DDBJ databases">
        <authorList>
            <person name="Jackson K.R."/>
            <person name="Lunt B.L."/>
            <person name="Fisher J.N.B."/>
            <person name="Gardner A.V."/>
            <person name="Bailey M.E."/>
            <person name="Deus L.M."/>
            <person name="Earl A.S."/>
            <person name="Gibby P.D."/>
            <person name="Hartmann K.A."/>
            <person name="Liu J.E."/>
            <person name="Manci A.M."/>
            <person name="Nielsen D.A."/>
            <person name="Solomon M.B."/>
            <person name="Breakwell D.P."/>
            <person name="Burnett S.H."/>
            <person name="Grose J.H."/>
        </authorList>
    </citation>
    <scope>NUCLEOTIDE SEQUENCE [LARGE SCALE GENOMIC DNA]</scope>
    <source>
        <strain evidence="2 3">2789STDY5608636</strain>
    </source>
</reference>
<dbReference type="InterPro" id="IPR007039">
    <property type="entry name" value="TrbC/VirB2"/>
</dbReference>
<dbReference type="RefSeq" id="WP_268902917.1">
    <property type="nucleotide sequence ID" value="NZ_CAJGUP010000087.1"/>
</dbReference>
<sequence length="111" mass="11964">MRHRKLLFSRPSLRRGPAGSRPARAIVMLILPLLAATAAHAEVGGLHRVNAFMNNILLVLRGVAVSTVTIAIMWSGYRLLFRQADVLDVARVVLAGLLIGGAAEIARYLLG</sequence>
<proteinExistence type="predicted"/>
<keyword evidence="1" id="KW-0472">Membrane</keyword>
<name>A0A0M7DZY6_9BORD</name>
<accession>A0A0M7DZY6</accession>
<feature type="transmembrane region" description="Helical" evidence="1">
    <location>
        <begin position="89"/>
        <end position="110"/>
    </location>
</feature>